<keyword evidence="1" id="KW-0812">Transmembrane</keyword>
<feature type="domain" description="Late nodulin" evidence="2">
    <location>
        <begin position="1"/>
        <end position="56"/>
    </location>
</feature>
<dbReference type="GO" id="GO:0042742">
    <property type="term" value="P:defense response to bacterium"/>
    <property type="evidence" value="ECO:0000314"/>
    <property type="project" value="DisProt"/>
</dbReference>
<dbReference type="Pfam" id="PF07127">
    <property type="entry name" value="Nodulin_late"/>
    <property type="match status" value="1"/>
</dbReference>
<dbReference type="EMBL" id="CM001223">
    <property type="protein sequence ID" value="AES78393.2"/>
    <property type="molecule type" value="Genomic_DNA"/>
</dbReference>
<reference evidence="4 6" key="3">
    <citation type="journal article" date="2014" name="BMC Genomics">
        <title>An improved genome release (version Mt4.0) for the model legume Medicago truncatula.</title>
        <authorList>
            <person name="Tang H."/>
            <person name="Krishnakumar V."/>
            <person name="Bidwell S."/>
            <person name="Rosen B."/>
            <person name="Chan A."/>
            <person name="Zhou S."/>
            <person name="Gentzbittel L."/>
            <person name="Childs K.L."/>
            <person name="Yandell M."/>
            <person name="Gundlach H."/>
            <person name="Mayer K.F."/>
            <person name="Schwartz D.C."/>
            <person name="Town C.D."/>
        </authorList>
    </citation>
    <scope>GENOME REANNOTATION</scope>
    <source>
        <strain evidence="4">A17</strain>
        <strain evidence="5 6">cv. Jemalong A17</strain>
    </source>
</reference>
<organism evidence="3">
    <name type="scientific">Medicago truncatula</name>
    <name type="common">Barrel medic</name>
    <name type="synonym">Medicago tribuloides</name>
    <dbReference type="NCBI Taxonomy" id="3880"/>
    <lineage>
        <taxon>Eukaryota</taxon>
        <taxon>Viridiplantae</taxon>
        <taxon>Streptophyta</taxon>
        <taxon>Embryophyta</taxon>
        <taxon>Tracheophyta</taxon>
        <taxon>Spermatophyta</taxon>
        <taxon>Magnoliopsida</taxon>
        <taxon>eudicotyledons</taxon>
        <taxon>Gunneridae</taxon>
        <taxon>Pentapetalae</taxon>
        <taxon>rosids</taxon>
        <taxon>fabids</taxon>
        <taxon>Fabales</taxon>
        <taxon>Fabaceae</taxon>
        <taxon>Papilionoideae</taxon>
        <taxon>50 kb inversion clade</taxon>
        <taxon>NPAAA clade</taxon>
        <taxon>Hologalegina</taxon>
        <taxon>IRL clade</taxon>
        <taxon>Trifolieae</taxon>
        <taxon>Medicago</taxon>
    </lineage>
</organism>
<evidence type="ECO:0000313" key="4">
    <source>
        <dbReference type="EMBL" id="AES78393.2"/>
    </source>
</evidence>
<accession>A7KHA7</accession>
<dbReference type="GO" id="GO:0008289">
    <property type="term" value="F:lipid binding"/>
    <property type="evidence" value="ECO:0000269"/>
    <property type="project" value="DisProt"/>
</dbReference>
<dbReference type="InterPro" id="IPR009810">
    <property type="entry name" value="Nodulin_late_dom"/>
</dbReference>
<evidence type="ECO:0000313" key="6">
    <source>
        <dbReference type="Proteomes" id="UP000002051"/>
    </source>
</evidence>
<feature type="disulfide bond" evidence="8">
    <location>
        <begin position="38"/>
        <end position="56"/>
    </location>
</feature>
<gene>
    <name evidence="4" type="ordered locus">MTR_7g029760</name>
</gene>
<reference evidence="3" key="1">
    <citation type="journal article" date="2007" name="Mol. Plant Microbe Interact.">
        <title>Genomic organization and evolutionary insights on GRP and NCR genes, two large nodule-specific gene families in Medicago truncatula.</title>
        <authorList>
            <person name="Alunni B."/>
            <person name="Kevei Z."/>
            <person name="Redondo-Nieto M."/>
            <person name="Kondorosi A."/>
            <person name="Mergaert P."/>
            <person name="Kondorosi E."/>
        </authorList>
    </citation>
    <scope>NUCLEOTIDE SEQUENCE</scope>
</reference>
<dbReference type="Proteomes" id="UP000002051">
    <property type="component" value="Unassembled WGS sequence"/>
</dbReference>
<keyword evidence="1" id="KW-0472">Membrane</keyword>
<keyword evidence="1" id="KW-1133">Transmembrane helix</keyword>
<evidence type="ECO:0000256" key="1">
    <source>
        <dbReference type="SAM" id="Phobius"/>
    </source>
</evidence>
<dbReference type="PDB" id="7CKD">
    <property type="method" value="NMR"/>
    <property type="chains" value="A=24-61"/>
</dbReference>
<dbReference type="AlphaFoldDB" id="A7KHA7"/>
<dbReference type="EMBL" id="EF414328">
    <property type="protein sequence ID" value="ABS31414.1"/>
    <property type="molecule type" value="mRNA"/>
</dbReference>
<dbReference type="PaxDb" id="3880-AES78393"/>
<dbReference type="HOGENOM" id="CLU_181053_6_1_1"/>
<sequence length="61" mass="7403">MGEMFKFIYTFILFVHLFLVVIFEDIGHIKYCGIVDDCYKSKKPLFKIWKCVENVCVLWYK</sequence>
<dbReference type="GO" id="GO:0046872">
    <property type="term" value="F:metal ion binding"/>
    <property type="evidence" value="ECO:0007669"/>
    <property type="project" value="InterPro"/>
</dbReference>
<keyword evidence="6" id="KW-1185">Reference proteome</keyword>
<feature type="disulfide bond" evidence="8">
    <location>
        <begin position="32"/>
        <end position="51"/>
    </location>
</feature>
<dbReference type="EnsemblPlants" id="AES78393">
    <property type="protein sequence ID" value="AES78393"/>
    <property type="gene ID" value="MTR_7g029760"/>
</dbReference>
<evidence type="ECO:0007829" key="8">
    <source>
        <dbReference type="PDB" id="7CKE"/>
    </source>
</evidence>
<dbReference type="SMR" id="A7KHA7"/>
<reference evidence="4 6" key="2">
    <citation type="journal article" date="2011" name="Nature">
        <title>The Medicago genome provides insight into the evolution of rhizobial symbioses.</title>
        <authorList>
            <person name="Young N.D."/>
            <person name="Debelle F."/>
            <person name="Oldroyd G.E."/>
            <person name="Geurts R."/>
            <person name="Cannon S.B."/>
            <person name="Udvardi M.K."/>
            <person name="Benedito V.A."/>
            <person name="Mayer K.F."/>
            <person name="Gouzy J."/>
            <person name="Schoof H."/>
            <person name="Van de Peer Y."/>
            <person name="Proost S."/>
            <person name="Cook D.R."/>
            <person name="Meyers B.C."/>
            <person name="Spannagl M."/>
            <person name="Cheung F."/>
            <person name="De Mita S."/>
            <person name="Krishnakumar V."/>
            <person name="Gundlach H."/>
            <person name="Zhou S."/>
            <person name="Mudge J."/>
            <person name="Bharti A.K."/>
            <person name="Murray J.D."/>
            <person name="Naoumkina M.A."/>
            <person name="Rosen B."/>
            <person name="Silverstein K.A."/>
            <person name="Tang H."/>
            <person name="Rombauts S."/>
            <person name="Zhao P.X."/>
            <person name="Zhou P."/>
            <person name="Barbe V."/>
            <person name="Bardou P."/>
            <person name="Bechner M."/>
            <person name="Bellec A."/>
            <person name="Berger A."/>
            <person name="Berges H."/>
            <person name="Bidwell S."/>
            <person name="Bisseling T."/>
            <person name="Choisne N."/>
            <person name="Couloux A."/>
            <person name="Denny R."/>
            <person name="Deshpande S."/>
            <person name="Dai X."/>
            <person name="Doyle J.J."/>
            <person name="Dudez A.M."/>
            <person name="Farmer A.D."/>
            <person name="Fouteau S."/>
            <person name="Franken C."/>
            <person name="Gibelin C."/>
            <person name="Gish J."/>
            <person name="Goldstein S."/>
            <person name="Gonzalez A.J."/>
            <person name="Green P.J."/>
            <person name="Hallab A."/>
            <person name="Hartog M."/>
            <person name="Hua A."/>
            <person name="Humphray S.J."/>
            <person name="Jeong D.H."/>
            <person name="Jing Y."/>
            <person name="Jocker A."/>
            <person name="Kenton S.M."/>
            <person name="Kim D.J."/>
            <person name="Klee K."/>
            <person name="Lai H."/>
            <person name="Lang C."/>
            <person name="Lin S."/>
            <person name="Macmil S.L."/>
            <person name="Magdelenat G."/>
            <person name="Matthews L."/>
            <person name="McCorrison J."/>
            <person name="Monaghan E.L."/>
            <person name="Mun J.H."/>
            <person name="Najar F.Z."/>
            <person name="Nicholson C."/>
            <person name="Noirot C."/>
            <person name="O'Bleness M."/>
            <person name="Paule C.R."/>
            <person name="Poulain J."/>
            <person name="Prion F."/>
            <person name="Qin B."/>
            <person name="Qu C."/>
            <person name="Retzel E.F."/>
            <person name="Riddle C."/>
            <person name="Sallet E."/>
            <person name="Samain S."/>
            <person name="Samson N."/>
            <person name="Sanders I."/>
            <person name="Saurat O."/>
            <person name="Scarpelli C."/>
            <person name="Schiex T."/>
            <person name="Segurens B."/>
            <person name="Severin A.J."/>
            <person name="Sherrier D.J."/>
            <person name="Shi R."/>
            <person name="Sims S."/>
            <person name="Singer S.R."/>
            <person name="Sinharoy S."/>
            <person name="Sterck L."/>
            <person name="Viollet A."/>
            <person name="Wang B.B."/>
            <person name="Wang K."/>
            <person name="Wang M."/>
            <person name="Wang X."/>
            <person name="Warfsmann J."/>
            <person name="Weissenbach J."/>
            <person name="White D.D."/>
            <person name="White J.D."/>
            <person name="Wiley G.B."/>
            <person name="Wincker P."/>
            <person name="Xing Y."/>
            <person name="Yang L."/>
            <person name="Yao Z."/>
            <person name="Ying F."/>
            <person name="Zhai J."/>
            <person name="Zhou L."/>
            <person name="Zuber A."/>
            <person name="Denarie J."/>
            <person name="Dixon R.A."/>
            <person name="May G.D."/>
            <person name="Schwartz D.C."/>
            <person name="Rogers J."/>
            <person name="Quetier F."/>
            <person name="Town C.D."/>
            <person name="Roe B.A."/>
        </authorList>
    </citation>
    <scope>NUCLEOTIDE SEQUENCE [LARGE SCALE GENOMIC DNA]</scope>
    <source>
        <strain evidence="4">A17</strain>
        <strain evidence="5 6">cv. Jemalong A17</strain>
    </source>
</reference>
<dbReference type="PDB" id="7CKE">
    <property type="method" value="NMR"/>
    <property type="chains" value="A=24-61"/>
</dbReference>
<dbReference type="DisProt" id="DP03727"/>
<keyword evidence="7 8" id="KW-0002">3D-structure</keyword>
<name>A7KHA7_MEDTR</name>
<accession>G7L393</accession>
<evidence type="ECO:0000313" key="5">
    <source>
        <dbReference type="EnsemblPlants" id="AES78393"/>
    </source>
</evidence>
<feature type="disulfide bond" evidence="7">
    <location>
        <begin position="32"/>
        <end position="38"/>
    </location>
</feature>
<evidence type="ECO:0000259" key="2">
    <source>
        <dbReference type="Pfam" id="PF07127"/>
    </source>
</evidence>
<reference evidence="5" key="4">
    <citation type="submission" date="2015-04" db="UniProtKB">
        <authorList>
            <consortium name="EnsemblPlants"/>
        </authorList>
    </citation>
    <scope>IDENTIFICATION</scope>
    <source>
        <strain evidence="5">cv. Jemalong A17</strain>
    </source>
</reference>
<evidence type="ECO:0007829" key="7">
    <source>
        <dbReference type="PDB" id="7CKD"/>
    </source>
</evidence>
<reference evidence="7 8" key="5">
    <citation type="journal article" date="2021" name="Sci. Rep.">
        <title>Structure and antimicrobial activity of NCR169, a nodule-specific cysteine-rich peptide of Medicago truncatula.</title>
        <authorList>
            <person name="Isozumi N."/>
            <person name="Masubuchi Y."/>
            <person name="Imamura T."/>
            <person name="Mori M."/>
            <person name="Koga H."/>
            <person name="Ohki S."/>
        </authorList>
    </citation>
    <scope>STRUCTURE BY NMR OF 24-61</scope>
    <scope>DISULFIDE BONDS</scope>
</reference>
<protein>
    <submittedName>
        <fullName evidence="4">Nodule Cysteine-Rich (NCR) secreted peptide</fullName>
    </submittedName>
    <submittedName>
        <fullName evidence="3">Nodule-specific cysteine-rich peptide 169</fullName>
    </submittedName>
</protein>
<evidence type="ECO:0000313" key="3">
    <source>
        <dbReference type="EMBL" id="ABS31414.1"/>
    </source>
</evidence>
<feature type="transmembrane region" description="Helical" evidence="1">
    <location>
        <begin position="6"/>
        <end position="23"/>
    </location>
</feature>
<proteinExistence type="evidence at protein level"/>
<feature type="disulfide bond" evidence="7">
    <location>
        <begin position="51"/>
        <end position="56"/>
    </location>
</feature>
<accession>A0A0C3W444</accession>